<keyword evidence="3" id="KW-1185">Reference proteome</keyword>
<dbReference type="Pfam" id="PF04037">
    <property type="entry name" value="DUF382"/>
    <property type="match status" value="1"/>
</dbReference>
<dbReference type="PANTHER" id="PTHR12785:SF6">
    <property type="entry name" value="SPLICING FACTOR 3B SUBUNIT 2"/>
    <property type="match status" value="1"/>
</dbReference>
<dbReference type="InterPro" id="IPR052584">
    <property type="entry name" value="U2_snRNP_Complex_Component"/>
</dbReference>
<accession>A0A6A0A1D5</accession>
<name>A0A6A0A1D5_HAELA</name>
<gene>
    <name evidence="2" type="ORF">HaLaN_23485</name>
</gene>
<protein>
    <submittedName>
        <fullName evidence="2">PSP domain-containing protein</fullName>
    </submittedName>
</protein>
<dbReference type="PANTHER" id="PTHR12785">
    <property type="entry name" value="SPLICING FACTOR 3B"/>
    <property type="match status" value="1"/>
</dbReference>
<evidence type="ECO:0000259" key="1">
    <source>
        <dbReference type="Pfam" id="PF04037"/>
    </source>
</evidence>
<proteinExistence type="predicted"/>
<dbReference type="InterPro" id="IPR007180">
    <property type="entry name" value="DUF382"/>
</dbReference>
<comment type="caution">
    <text evidence="2">The sequence shown here is derived from an EMBL/GenBank/DDBJ whole genome shotgun (WGS) entry which is preliminary data.</text>
</comment>
<organism evidence="2 3">
    <name type="scientific">Haematococcus lacustris</name>
    <name type="common">Green alga</name>
    <name type="synonym">Haematococcus pluvialis</name>
    <dbReference type="NCBI Taxonomy" id="44745"/>
    <lineage>
        <taxon>Eukaryota</taxon>
        <taxon>Viridiplantae</taxon>
        <taxon>Chlorophyta</taxon>
        <taxon>core chlorophytes</taxon>
        <taxon>Chlorophyceae</taxon>
        <taxon>CS clade</taxon>
        <taxon>Chlamydomonadales</taxon>
        <taxon>Haematococcaceae</taxon>
        <taxon>Haematococcus</taxon>
    </lineage>
</organism>
<sequence>MLNQLKIAELKTLCERPDVVEVWDVTSTDPQLLVFLKAYRNTVSVPRHWSQKRKYLQGKRGIEKPPFKLPDFIEATGIGEMRQAYTDKEDAKK</sequence>
<reference evidence="2 3" key="1">
    <citation type="submission" date="2020-02" db="EMBL/GenBank/DDBJ databases">
        <title>Draft genome sequence of Haematococcus lacustris strain NIES-144.</title>
        <authorList>
            <person name="Morimoto D."/>
            <person name="Nakagawa S."/>
            <person name="Yoshida T."/>
            <person name="Sawayama S."/>
        </authorList>
    </citation>
    <scope>NUCLEOTIDE SEQUENCE [LARGE SCALE GENOMIC DNA]</scope>
    <source>
        <strain evidence="2 3">NIES-144</strain>
    </source>
</reference>
<dbReference type="GO" id="GO:0005634">
    <property type="term" value="C:nucleus"/>
    <property type="evidence" value="ECO:0007669"/>
    <property type="project" value="InterPro"/>
</dbReference>
<dbReference type="AlphaFoldDB" id="A0A6A0A1D5"/>
<feature type="non-terminal residue" evidence="2">
    <location>
        <position position="93"/>
    </location>
</feature>
<evidence type="ECO:0000313" key="2">
    <source>
        <dbReference type="EMBL" id="GFH25506.1"/>
    </source>
</evidence>
<dbReference type="EMBL" id="BLLF01002834">
    <property type="protein sequence ID" value="GFH25506.1"/>
    <property type="molecule type" value="Genomic_DNA"/>
</dbReference>
<dbReference type="Proteomes" id="UP000485058">
    <property type="component" value="Unassembled WGS sequence"/>
</dbReference>
<evidence type="ECO:0000313" key="3">
    <source>
        <dbReference type="Proteomes" id="UP000485058"/>
    </source>
</evidence>
<feature type="domain" description="DUF382" evidence="1">
    <location>
        <begin position="16"/>
        <end position="92"/>
    </location>
</feature>